<evidence type="ECO:0000256" key="4">
    <source>
        <dbReference type="ARBA" id="ARBA00023002"/>
    </source>
</evidence>
<dbReference type="Pfam" id="PF00743">
    <property type="entry name" value="FMO-like"/>
    <property type="match status" value="1"/>
</dbReference>
<keyword evidence="6" id="KW-1133">Transmembrane helix</keyword>
<dbReference type="InterPro" id="IPR051209">
    <property type="entry name" value="FAD-bind_Monooxygenase_sf"/>
</dbReference>
<dbReference type="AlphaFoldDB" id="A0A9D4U3S2"/>
<keyword evidence="8" id="KW-1185">Reference proteome</keyword>
<organism evidence="7 8">
    <name type="scientific">Adiantum capillus-veneris</name>
    <name type="common">Maidenhair fern</name>
    <dbReference type="NCBI Taxonomy" id="13818"/>
    <lineage>
        <taxon>Eukaryota</taxon>
        <taxon>Viridiplantae</taxon>
        <taxon>Streptophyta</taxon>
        <taxon>Embryophyta</taxon>
        <taxon>Tracheophyta</taxon>
        <taxon>Polypodiopsida</taxon>
        <taxon>Polypodiidae</taxon>
        <taxon>Polypodiales</taxon>
        <taxon>Pteridineae</taxon>
        <taxon>Pteridaceae</taxon>
        <taxon>Vittarioideae</taxon>
        <taxon>Adiantum</taxon>
    </lineage>
</organism>
<keyword evidence="3 5" id="KW-0274">FAD</keyword>
<evidence type="ECO:0000256" key="1">
    <source>
        <dbReference type="ARBA" id="ARBA00010139"/>
    </source>
</evidence>
<dbReference type="Gene3D" id="3.50.50.60">
    <property type="entry name" value="FAD/NAD(P)-binding domain"/>
    <property type="match status" value="3"/>
</dbReference>
<dbReference type="GO" id="GO:0050660">
    <property type="term" value="F:flavin adenine dinucleotide binding"/>
    <property type="evidence" value="ECO:0007669"/>
    <property type="project" value="InterPro"/>
</dbReference>
<dbReference type="GO" id="GO:0050661">
    <property type="term" value="F:NADP binding"/>
    <property type="evidence" value="ECO:0007669"/>
    <property type="project" value="InterPro"/>
</dbReference>
<evidence type="ECO:0000313" key="8">
    <source>
        <dbReference type="Proteomes" id="UP000886520"/>
    </source>
</evidence>
<comment type="similarity">
    <text evidence="5">Belongs to the FMO family.</text>
</comment>
<keyword evidence="5" id="KW-0503">Monooxygenase</keyword>
<keyword evidence="4 5" id="KW-0560">Oxidoreductase</keyword>
<dbReference type="EMBL" id="JABFUD020000024">
    <property type="protein sequence ID" value="KAI5060438.1"/>
    <property type="molecule type" value="Genomic_DNA"/>
</dbReference>
<sequence length="499" mass="56340">MADVKVLIIGGGFSGLCMAVKLLHAGISSFVLIEKYAELGGTWFLNRYPGCRCDIPSHFYSYSFDRNPHWSSMYADRSEIHQYIKDCAIRHGVLPHVRFNTVVTAAIWDAAESVWHVKMEESVADKSHDVDHPPSSVTSTIKAQFVVRAVGPFHAPQYPEIKGMEKFKGPAFHSSYWDASVDFAGKTVAVMGTGASSIQIVPSIAPIVKKLYVFQRTPAWISPKPTNWSFSKRCRQLFAHFPLLMCLFSWFIFWMHEIIIWGVLRRKWIRRVAEWVVMRNIQGAIKDPALIEKVKPKYEMGCNRILLSNDFYPALARPNVEVMTHPILEVRENALLVSDGPAGVRPLPVDAIVYATGFQLVTKLPVVGANGLEFTQAGYSSILGITKQGFPNFFTLFGYNTGVAQTSQILTIEAQARYVVSCIGLVGGPSRSLEPLEVSERRHQEFLARRFPKLVWSFGGCSSFYLDKSTGHNFTLWPASTLEYIYRTWSANRRDYHIR</sequence>
<name>A0A9D4U3S2_ADICA</name>
<keyword evidence="6" id="KW-0472">Membrane</keyword>
<dbReference type="SUPFAM" id="SSF51905">
    <property type="entry name" value="FAD/NAD(P)-binding domain"/>
    <property type="match status" value="2"/>
</dbReference>
<protein>
    <recommendedName>
        <fullName evidence="5">Flavin-containing monooxygenase</fullName>
        <ecNumber evidence="5">1.-.-.-</ecNumber>
    </recommendedName>
</protein>
<dbReference type="EC" id="1.-.-.-" evidence="5"/>
<dbReference type="GO" id="GO:0004499">
    <property type="term" value="F:N,N-dimethylaniline monooxygenase activity"/>
    <property type="evidence" value="ECO:0007669"/>
    <property type="project" value="InterPro"/>
</dbReference>
<keyword evidence="6" id="KW-0812">Transmembrane</keyword>
<dbReference type="InterPro" id="IPR036188">
    <property type="entry name" value="FAD/NAD-bd_sf"/>
</dbReference>
<feature type="transmembrane region" description="Helical" evidence="6">
    <location>
        <begin position="241"/>
        <end position="264"/>
    </location>
</feature>
<proteinExistence type="inferred from homology"/>
<dbReference type="Proteomes" id="UP000886520">
    <property type="component" value="Chromosome 24"/>
</dbReference>
<keyword evidence="2 5" id="KW-0285">Flavoprotein</keyword>
<gene>
    <name evidence="7" type="ORF">GOP47_0024858</name>
</gene>
<dbReference type="OrthoDB" id="1875566at2759"/>
<dbReference type="PANTHER" id="PTHR42877:SF4">
    <property type="entry name" value="FAD_NAD(P)-BINDING DOMAIN-CONTAINING PROTEIN-RELATED"/>
    <property type="match status" value="1"/>
</dbReference>
<dbReference type="PANTHER" id="PTHR42877">
    <property type="entry name" value="L-ORNITHINE N(5)-MONOOXYGENASE-RELATED"/>
    <property type="match status" value="1"/>
</dbReference>
<accession>A0A9D4U3S2</accession>
<comment type="cofactor">
    <cofactor evidence="5">
        <name>FAD</name>
        <dbReference type="ChEBI" id="CHEBI:57692"/>
    </cofactor>
</comment>
<evidence type="ECO:0000256" key="2">
    <source>
        <dbReference type="ARBA" id="ARBA00022630"/>
    </source>
</evidence>
<evidence type="ECO:0000313" key="7">
    <source>
        <dbReference type="EMBL" id="KAI5060438.1"/>
    </source>
</evidence>
<reference evidence="7" key="1">
    <citation type="submission" date="2021-01" db="EMBL/GenBank/DDBJ databases">
        <title>Adiantum capillus-veneris genome.</title>
        <authorList>
            <person name="Fang Y."/>
            <person name="Liao Q."/>
        </authorList>
    </citation>
    <scope>NUCLEOTIDE SEQUENCE</scope>
    <source>
        <strain evidence="7">H3</strain>
        <tissue evidence="7">Leaf</tissue>
    </source>
</reference>
<evidence type="ECO:0000256" key="5">
    <source>
        <dbReference type="RuleBase" id="RU361177"/>
    </source>
</evidence>
<evidence type="ECO:0000256" key="6">
    <source>
        <dbReference type="SAM" id="Phobius"/>
    </source>
</evidence>
<comment type="caution">
    <text evidence="7">The sequence shown here is derived from an EMBL/GenBank/DDBJ whole genome shotgun (WGS) entry which is preliminary data.</text>
</comment>
<evidence type="ECO:0000256" key="3">
    <source>
        <dbReference type="ARBA" id="ARBA00022827"/>
    </source>
</evidence>
<comment type="similarity">
    <text evidence="1">Belongs to the FAD-binding monooxygenase family.</text>
</comment>
<dbReference type="InterPro" id="IPR020946">
    <property type="entry name" value="Flavin_mOase-like"/>
</dbReference>